<proteinExistence type="predicted"/>
<dbReference type="Proteomes" id="UP001054837">
    <property type="component" value="Unassembled WGS sequence"/>
</dbReference>
<name>A0AAV4RA42_9ARAC</name>
<keyword evidence="1" id="KW-0472">Membrane</keyword>
<keyword evidence="1" id="KW-0812">Transmembrane</keyword>
<evidence type="ECO:0000313" key="3">
    <source>
        <dbReference type="Proteomes" id="UP001054837"/>
    </source>
</evidence>
<gene>
    <name evidence="2" type="ORF">CDAR_422581</name>
</gene>
<sequence length="124" mass="13922">MGGRTQHLWCGGWFGFYDLTSLFFYLLISSSTMVRFSVSYNPPSSSKSSEPVPSNVISAVNSADDIECRFKSSFRFDLKGDCNYPSGKLEIIEAVRKLLPKSISICSWSFNSYFPRGNFPSLIC</sequence>
<feature type="transmembrane region" description="Helical" evidence="1">
    <location>
        <begin position="6"/>
        <end position="28"/>
    </location>
</feature>
<evidence type="ECO:0000256" key="1">
    <source>
        <dbReference type="SAM" id="Phobius"/>
    </source>
</evidence>
<organism evidence="2 3">
    <name type="scientific">Caerostris darwini</name>
    <dbReference type="NCBI Taxonomy" id="1538125"/>
    <lineage>
        <taxon>Eukaryota</taxon>
        <taxon>Metazoa</taxon>
        <taxon>Ecdysozoa</taxon>
        <taxon>Arthropoda</taxon>
        <taxon>Chelicerata</taxon>
        <taxon>Arachnida</taxon>
        <taxon>Araneae</taxon>
        <taxon>Araneomorphae</taxon>
        <taxon>Entelegynae</taxon>
        <taxon>Araneoidea</taxon>
        <taxon>Araneidae</taxon>
        <taxon>Caerostris</taxon>
    </lineage>
</organism>
<dbReference type="AlphaFoldDB" id="A0AAV4RA42"/>
<accession>A0AAV4RA42</accession>
<dbReference type="EMBL" id="BPLQ01005779">
    <property type="protein sequence ID" value="GIY17171.1"/>
    <property type="molecule type" value="Genomic_DNA"/>
</dbReference>
<keyword evidence="3" id="KW-1185">Reference proteome</keyword>
<comment type="caution">
    <text evidence="2">The sequence shown here is derived from an EMBL/GenBank/DDBJ whole genome shotgun (WGS) entry which is preliminary data.</text>
</comment>
<keyword evidence="1" id="KW-1133">Transmembrane helix</keyword>
<protein>
    <submittedName>
        <fullName evidence="2">Uncharacterized protein</fullName>
    </submittedName>
</protein>
<reference evidence="2 3" key="1">
    <citation type="submission" date="2021-06" db="EMBL/GenBank/DDBJ databases">
        <title>Caerostris darwini draft genome.</title>
        <authorList>
            <person name="Kono N."/>
            <person name="Arakawa K."/>
        </authorList>
    </citation>
    <scope>NUCLEOTIDE SEQUENCE [LARGE SCALE GENOMIC DNA]</scope>
</reference>
<evidence type="ECO:0000313" key="2">
    <source>
        <dbReference type="EMBL" id="GIY17171.1"/>
    </source>
</evidence>